<dbReference type="Gene3D" id="3.60.110.10">
    <property type="entry name" value="Carbon-nitrogen hydrolase"/>
    <property type="match status" value="1"/>
</dbReference>
<accession>A0ABU3RTE6</accession>
<dbReference type="InterPro" id="IPR003010">
    <property type="entry name" value="C-N_Hydrolase"/>
</dbReference>
<dbReference type="PANTHER" id="PTHR43674:SF2">
    <property type="entry name" value="BETA-UREIDOPROPIONASE"/>
    <property type="match status" value="1"/>
</dbReference>
<gene>
    <name evidence="4" type="ORF">RWH43_04880</name>
</gene>
<dbReference type="Proteomes" id="UP001256673">
    <property type="component" value="Unassembled WGS sequence"/>
</dbReference>
<name>A0ABU3RTE6_9MICO</name>
<feature type="compositionally biased region" description="Basic and acidic residues" evidence="2">
    <location>
        <begin position="296"/>
        <end position="306"/>
    </location>
</feature>
<feature type="region of interest" description="Disordered" evidence="2">
    <location>
        <begin position="1"/>
        <end position="32"/>
    </location>
</feature>
<feature type="compositionally biased region" description="Basic and acidic residues" evidence="2">
    <location>
        <begin position="13"/>
        <end position="32"/>
    </location>
</feature>
<evidence type="ECO:0000313" key="5">
    <source>
        <dbReference type="Proteomes" id="UP001256673"/>
    </source>
</evidence>
<evidence type="ECO:0000256" key="2">
    <source>
        <dbReference type="SAM" id="MobiDB-lite"/>
    </source>
</evidence>
<protein>
    <submittedName>
        <fullName evidence="4">Nitrilase-related carbon-nitrogen hydrolase</fullName>
    </submittedName>
</protein>
<dbReference type="PANTHER" id="PTHR43674">
    <property type="entry name" value="NITRILASE C965.09-RELATED"/>
    <property type="match status" value="1"/>
</dbReference>
<proteinExistence type="predicted"/>
<dbReference type="InterPro" id="IPR050345">
    <property type="entry name" value="Aliph_Amidase/BUP"/>
</dbReference>
<evidence type="ECO:0000259" key="3">
    <source>
        <dbReference type="PROSITE" id="PS50263"/>
    </source>
</evidence>
<keyword evidence="5" id="KW-1185">Reference proteome</keyword>
<dbReference type="PROSITE" id="PS50263">
    <property type="entry name" value="CN_HYDROLASE"/>
    <property type="match status" value="1"/>
</dbReference>
<reference evidence="4 5" key="1">
    <citation type="submission" date="2023-09" db="EMBL/GenBank/DDBJ databases">
        <title>Microbacterium fusihabitans sp. nov., Microbacterium phycihabitans sp. nov., and Microbacterium cervinum sp. nov., isolated from dried seaweeds of beach.</title>
        <authorList>
            <person name="Lee S.D."/>
        </authorList>
    </citation>
    <scope>NUCLEOTIDE SEQUENCE [LARGE SCALE GENOMIC DNA]</scope>
    <source>
        <strain evidence="4 5">KSW2-21</strain>
    </source>
</reference>
<dbReference type="RefSeq" id="WP_316000817.1">
    <property type="nucleotide sequence ID" value="NZ_JAWDIU010000001.1"/>
</dbReference>
<feature type="region of interest" description="Disordered" evidence="2">
    <location>
        <begin position="284"/>
        <end position="306"/>
    </location>
</feature>
<evidence type="ECO:0000313" key="4">
    <source>
        <dbReference type="EMBL" id="MDU0326088.1"/>
    </source>
</evidence>
<feature type="compositionally biased region" description="Basic residues" evidence="2">
    <location>
        <begin position="1"/>
        <end position="12"/>
    </location>
</feature>
<dbReference type="SUPFAM" id="SSF56317">
    <property type="entry name" value="Carbon-nitrogen hydrolase"/>
    <property type="match status" value="1"/>
</dbReference>
<dbReference type="Pfam" id="PF00795">
    <property type="entry name" value="CN_hydrolase"/>
    <property type="match status" value="1"/>
</dbReference>
<dbReference type="GO" id="GO:0016787">
    <property type="term" value="F:hydrolase activity"/>
    <property type="evidence" value="ECO:0007669"/>
    <property type="project" value="UniProtKB-KW"/>
</dbReference>
<keyword evidence="1 4" id="KW-0378">Hydrolase</keyword>
<organism evidence="4 5">
    <name type="scientific">Microbacterium algihabitans</name>
    <dbReference type="NCBI Taxonomy" id="3075992"/>
    <lineage>
        <taxon>Bacteria</taxon>
        <taxon>Bacillati</taxon>
        <taxon>Actinomycetota</taxon>
        <taxon>Actinomycetes</taxon>
        <taxon>Micrococcales</taxon>
        <taxon>Microbacteriaceae</taxon>
        <taxon>Microbacterium</taxon>
    </lineage>
</organism>
<dbReference type="InterPro" id="IPR036526">
    <property type="entry name" value="C-N_Hydrolase_sf"/>
</dbReference>
<sequence length="306" mass="32864">MGSRSRRRRSRRRLDDRPERLPRPRRCDGDRDGGRLIGARELRVAAISPAIRVGEVAANVDLLRVAMVEAVASGAELVVAPELATSGYVFRDAEEARGASLRRDDPLWEALSAVLPEGVVAVVGYAEDAGAHIFNTAAVLTRSGRIADYRKAHLWGAESRFFAAGDAAGAVVDTPIGRLGLAICYDNEFPEVPRRLALAGAEVLALPVNWPLVDRPGGERAPETIQAMAAARSSRLATVIADRRGSERGVAWTGGTAVIDDDGWVAADAADGADRVSATLRLRHPSDKSLPPHNDLFGDRRPDLYV</sequence>
<dbReference type="EMBL" id="JAWDIU010000001">
    <property type="protein sequence ID" value="MDU0326088.1"/>
    <property type="molecule type" value="Genomic_DNA"/>
</dbReference>
<feature type="domain" description="CN hydrolase" evidence="3">
    <location>
        <begin position="42"/>
        <end position="282"/>
    </location>
</feature>
<comment type="caution">
    <text evidence="4">The sequence shown here is derived from an EMBL/GenBank/DDBJ whole genome shotgun (WGS) entry which is preliminary data.</text>
</comment>
<evidence type="ECO:0000256" key="1">
    <source>
        <dbReference type="ARBA" id="ARBA00022801"/>
    </source>
</evidence>